<evidence type="ECO:0000313" key="3">
    <source>
        <dbReference type="Proteomes" id="UP001579974"/>
    </source>
</evidence>
<feature type="transmembrane region" description="Helical" evidence="1">
    <location>
        <begin position="180"/>
        <end position="196"/>
    </location>
</feature>
<feature type="transmembrane region" description="Helical" evidence="1">
    <location>
        <begin position="113"/>
        <end position="132"/>
    </location>
</feature>
<dbReference type="Pfam" id="PF12730">
    <property type="entry name" value="ABC2_membrane_4"/>
    <property type="match status" value="1"/>
</dbReference>
<keyword evidence="1" id="KW-0812">Transmembrane</keyword>
<evidence type="ECO:0000313" key="2">
    <source>
        <dbReference type="EMBL" id="MFB5190366.1"/>
    </source>
</evidence>
<sequence length="249" mass="27776">MSSQAQFWALVKHDLKGQKNRKVQLSRQWRLAYAVGIALVIVIATTYAAVQTHINLMDVWLFSFVLAFMTFGVATRMIVNEWKNGTSGWWLTLPVSRAHLVGAKFTASFIRSVGNIAIVYVCVGLLGMYTMLLQGQWSSHVVTAFLVSGLKWDALLVLVLPLVIACGILFGALRESRLKPALPLLWVAYGLFWWMLSSHDGHFLHIGQSTADHALSAPASIWIPVVASWVLAYCLVRFSSYLLDRQLAL</sequence>
<dbReference type="Proteomes" id="UP001579974">
    <property type="component" value="Unassembled WGS sequence"/>
</dbReference>
<dbReference type="EMBL" id="JBDXSU010000005">
    <property type="protein sequence ID" value="MFB5190366.1"/>
    <property type="molecule type" value="Genomic_DNA"/>
</dbReference>
<gene>
    <name evidence="2" type="ORF">KKP3000_003812</name>
</gene>
<feature type="transmembrane region" description="Helical" evidence="1">
    <location>
        <begin position="31"/>
        <end position="54"/>
    </location>
</feature>
<name>A0ABV5AE84_9BACL</name>
<keyword evidence="1" id="KW-1133">Transmembrane helix</keyword>
<organism evidence="2 3">
    <name type="scientific">Alicyclobacillus fastidiosus</name>
    <dbReference type="NCBI Taxonomy" id="392011"/>
    <lineage>
        <taxon>Bacteria</taxon>
        <taxon>Bacillati</taxon>
        <taxon>Bacillota</taxon>
        <taxon>Bacilli</taxon>
        <taxon>Bacillales</taxon>
        <taxon>Alicyclobacillaceae</taxon>
        <taxon>Alicyclobacillus</taxon>
    </lineage>
</organism>
<proteinExistence type="predicted"/>
<evidence type="ECO:0000256" key="1">
    <source>
        <dbReference type="SAM" id="Phobius"/>
    </source>
</evidence>
<feature type="transmembrane region" description="Helical" evidence="1">
    <location>
        <begin position="60"/>
        <end position="79"/>
    </location>
</feature>
<reference evidence="2 3" key="1">
    <citation type="journal article" date="2024" name="Int. J. Mol. Sci.">
        <title>Exploration of Alicyclobacillus spp. Genome in Search of Antibiotic Resistance.</title>
        <authorList>
            <person name="Bucka-Kolendo J."/>
            <person name="Kiousi D.E."/>
            <person name="Dekowska A."/>
            <person name="Mikolajczuk-Szczyrba A."/>
            <person name="Karadedos D.M."/>
            <person name="Michael P."/>
            <person name="Galanis A."/>
            <person name="Sokolowska B."/>
        </authorList>
    </citation>
    <scope>NUCLEOTIDE SEQUENCE [LARGE SCALE GENOMIC DNA]</scope>
    <source>
        <strain evidence="2 3">KKP 3000</strain>
    </source>
</reference>
<comment type="caution">
    <text evidence="2">The sequence shown here is derived from an EMBL/GenBank/DDBJ whole genome shotgun (WGS) entry which is preliminary data.</text>
</comment>
<feature type="transmembrane region" description="Helical" evidence="1">
    <location>
        <begin position="216"/>
        <end position="236"/>
    </location>
</feature>
<protein>
    <submittedName>
        <fullName evidence="2">ABC transporter permease</fullName>
    </submittedName>
</protein>
<feature type="transmembrane region" description="Helical" evidence="1">
    <location>
        <begin position="152"/>
        <end position="173"/>
    </location>
</feature>
<accession>A0ABV5AE84</accession>
<keyword evidence="1" id="KW-0472">Membrane</keyword>
<dbReference type="RefSeq" id="WP_275473584.1">
    <property type="nucleotide sequence ID" value="NZ_CP162940.1"/>
</dbReference>
<keyword evidence="3" id="KW-1185">Reference proteome</keyword>